<dbReference type="GO" id="GO:0016020">
    <property type="term" value="C:membrane"/>
    <property type="evidence" value="ECO:0007669"/>
    <property type="project" value="UniProtKB-SubCell"/>
</dbReference>
<evidence type="ECO:0000313" key="7">
    <source>
        <dbReference type="EMBL" id="KAK7123773.1"/>
    </source>
</evidence>
<evidence type="ECO:0000256" key="3">
    <source>
        <dbReference type="ARBA" id="ARBA00022692"/>
    </source>
</evidence>
<keyword evidence="3 6" id="KW-0812">Transmembrane</keyword>
<feature type="transmembrane region" description="Helical" evidence="6">
    <location>
        <begin position="153"/>
        <end position="172"/>
    </location>
</feature>
<keyword evidence="5 6" id="KW-0472">Membrane</keyword>
<protein>
    <recommendedName>
        <fullName evidence="9">Family with sequence similarity 162 member A</fullName>
    </recommendedName>
</protein>
<evidence type="ECO:0000256" key="6">
    <source>
        <dbReference type="SAM" id="Phobius"/>
    </source>
</evidence>
<dbReference type="GO" id="GO:0090200">
    <property type="term" value="P:positive regulation of release of cytochrome c from mitochondria"/>
    <property type="evidence" value="ECO:0007669"/>
    <property type="project" value="TreeGrafter"/>
</dbReference>
<evidence type="ECO:0008006" key="9">
    <source>
        <dbReference type="Google" id="ProtNLM"/>
    </source>
</evidence>
<comment type="similarity">
    <text evidence="2">Belongs to the UPF0389 family.</text>
</comment>
<proteinExistence type="inferred from homology"/>
<name>A0AAN9GSJ1_9TELE</name>
<dbReference type="EMBL" id="JAYKXH010000024">
    <property type="protein sequence ID" value="KAK7123773.1"/>
    <property type="molecule type" value="Genomic_DNA"/>
</dbReference>
<gene>
    <name evidence="7" type="ORF">R3I93_022017</name>
</gene>
<comment type="subcellular location">
    <subcellularLocation>
        <location evidence="1">Membrane</location>
        <topology evidence="1">Single-pass membrane protein</topology>
    </subcellularLocation>
</comment>
<comment type="caution">
    <text evidence="7">The sequence shown here is derived from an EMBL/GenBank/DDBJ whole genome shotgun (WGS) entry which is preliminary data.</text>
</comment>
<dbReference type="PANTHER" id="PTHR13674">
    <property type="entry name" value="GROWTH AND TRANSFORMATION-DEPENDENT PROTEIN"/>
    <property type="match status" value="1"/>
</dbReference>
<keyword evidence="8" id="KW-1185">Reference proteome</keyword>
<dbReference type="GO" id="GO:0071456">
    <property type="term" value="P:cellular response to hypoxia"/>
    <property type="evidence" value="ECO:0007669"/>
    <property type="project" value="TreeGrafter"/>
</dbReference>
<sequence length="209" mass="24030">MIFTTTCVLRTHTYVLNRRSYELFRLLRVLQCFKSSASALVRTRTDIHLEVMIFNMIRGPRAAFDTLIGQWRRGVMNTGSRRLCIKPQEGASTPQPTTAPVQRLGFKVPGYRPSDLDRKMLVWSGRFKTAEQIPEFVSFEMIDVARNRMRVKACYVMMALTILACLGMIISGKQAVSRHDNLTARNMERKARLREEAQKEKDAITEKAQ</sequence>
<dbReference type="Pfam" id="PF06388">
    <property type="entry name" value="DUF1075"/>
    <property type="match status" value="1"/>
</dbReference>
<evidence type="ECO:0000256" key="4">
    <source>
        <dbReference type="ARBA" id="ARBA00022989"/>
    </source>
</evidence>
<organism evidence="7 8">
    <name type="scientific">Phoxinus phoxinus</name>
    <name type="common">Eurasian minnow</name>
    <dbReference type="NCBI Taxonomy" id="58324"/>
    <lineage>
        <taxon>Eukaryota</taxon>
        <taxon>Metazoa</taxon>
        <taxon>Chordata</taxon>
        <taxon>Craniata</taxon>
        <taxon>Vertebrata</taxon>
        <taxon>Euteleostomi</taxon>
        <taxon>Actinopterygii</taxon>
        <taxon>Neopterygii</taxon>
        <taxon>Teleostei</taxon>
        <taxon>Ostariophysi</taxon>
        <taxon>Cypriniformes</taxon>
        <taxon>Leuciscidae</taxon>
        <taxon>Phoxininae</taxon>
        <taxon>Phoxinus</taxon>
    </lineage>
</organism>
<dbReference type="GO" id="GO:0051402">
    <property type="term" value="P:neuron apoptotic process"/>
    <property type="evidence" value="ECO:0007669"/>
    <property type="project" value="TreeGrafter"/>
</dbReference>
<accession>A0AAN9GSJ1</accession>
<dbReference type="InterPro" id="IPR009432">
    <property type="entry name" value="DUF1075"/>
</dbReference>
<reference evidence="7 8" key="1">
    <citation type="submission" date="2024-02" db="EMBL/GenBank/DDBJ databases">
        <title>Chromosome-level genome assembly of the Eurasian Minnow (Phoxinus phoxinus).</title>
        <authorList>
            <person name="Oriowo T.O."/>
            <person name="Martin S."/>
            <person name="Stange M."/>
            <person name="Chrysostomakis Y."/>
            <person name="Brown T."/>
            <person name="Winkler S."/>
            <person name="Kukowka S."/>
            <person name="Myers E.W."/>
            <person name="Bohne A."/>
        </authorList>
    </citation>
    <scope>NUCLEOTIDE SEQUENCE [LARGE SCALE GENOMIC DNA]</scope>
    <source>
        <strain evidence="7">ZFMK-TIS-60720</strain>
        <tissue evidence="7">Whole Organism</tissue>
    </source>
</reference>
<evidence type="ECO:0000256" key="5">
    <source>
        <dbReference type="ARBA" id="ARBA00023136"/>
    </source>
</evidence>
<evidence type="ECO:0000256" key="1">
    <source>
        <dbReference type="ARBA" id="ARBA00004167"/>
    </source>
</evidence>
<dbReference type="Proteomes" id="UP001364617">
    <property type="component" value="Unassembled WGS sequence"/>
</dbReference>
<evidence type="ECO:0000256" key="2">
    <source>
        <dbReference type="ARBA" id="ARBA00007363"/>
    </source>
</evidence>
<evidence type="ECO:0000313" key="8">
    <source>
        <dbReference type="Proteomes" id="UP001364617"/>
    </source>
</evidence>
<dbReference type="GO" id="GO:0005739">
    <property type="term" value="C:mitochondrion"/>
    <property type="evidence" value="ECO:0007669"/>
    <property type="project" value="TreeGrafter"/>
</dbReference>
<dbReference type="PANTHER" id="PTHR13674:SF2">
    <property type="entry name" value="PROTEIN FAM162A"/>
    <property type="match status" value="1"/>
</dbReference>
<dbReference type="AlphaFoldDB" id="A0AAN9GSJ1"/>
<keyword evidence="4 6" id="KW-1133">Transmembrane helix</keyword>